<dbReference type="InterPro" id="IPR029710">
    <property type="entry name" value="LIG4"/>
</dbReference>
<dbReference type="GO" id="GO:0006297">
    <property type="term" value="P:nucleotide-excision repair, DNA gap filling"/>
    <property type="evidence" value="ECO:0007669"/>
    <property type="project" value="TreeGrafter"/>
</dbReference>
<comment type="similarity">
    <text evidence="1">Belongs to the ATP-dependent DNA ligase family.</text>
</comment>
<evidence type="ECO:0000313" key="9">
    <source>
        <dbReference type="Proteomes" id="UP000813461"/>
    </source>
</evidence>
<dbReference type="GO" id="GO:0005524">
    <property type="term" value="F:ATP binding"/>
    <property type="evidence" value="ECO:0007669"/>
    <property type="project" value="UniProtKB-KW"/>
</dbReference>
<dbReference type="GO" id="GO:0003910">
    <property type="term" value="F:DNA ligase (ATP) activity"/>
    <property type="evidence" value="ECO:0007669"/>
    <property type="project" value="InterPro"/>
</dbReference>
<dbReference type="Pfam" id="PF01068">
    <property type="entry name" value="DNA_ligase_A_M"/>
    <property type="match status" value="1"/>
</dbReference>
<keyword evidence="5" id="KW-0539">Nucleus</keyword>
<dbReference type="SUPFAM" id="SSF56091">
    <property type="entry name" value="DNA ligase/mRNA capping enzyme, catalytic domain"/>
    <property type="match status" value="1"/>
</dbReference>
<dbReference type="InterPro" id="IPR012308">
    <property type="entry name" value="DNA_ligase_ATP-dep_N"/>
</dbReference>
<evidence type="ECO:0000259" key="7">
    <source>
        <dbReference type="PROSITE" id="PS50160"/>
    </source>
</evidence>
<dbReference type="AlphaFoldDB" id="A0A8K0R0X9"/>
<dbReference type="GO" id="GO:0006310">
    <property type="term" value="P:DNA recombination"/>
    <property type="evidence" value="ECO:0007669"/>
    <property type="project" value="InterPro"/>
</dbReference>
<dbReference type="InterPro" id="IPR012310">
    <property type="entry name" value="DNA_ligase_ATP-dep_cent"/>
</dbReference>
<dbReference type="PANTHER" id="PTHR45997:SF2">
    <property type="entry name" value="ATP DEPENDENT DNA LIGASE DOMAIN PROTEIN (AFU_ORTHOLOGUE AFUA_5G02430)"/>
    <property type="match status" value="1"/>
</dbReference>
<evidence type="ECO:0000256" key="2">
    <source>
        <dbReference type="ARBA" id="ARBA00022598"/>
    </source>
</evidence>
<dbReference type="OrthoDB" id="2160351at2759"/>
<dbReference type="CDD" id="cd08039">
    <property type="entry name" value="Adenylation_DNA_ligase_Fungal"/>
    <property type="match status" value="1"/>
</dbReference>
<proteinExistence type="inferred from homology"/>
<dbReference type="Proteomes" id="UP000813461">
    <property type="component" value="Unassembled WGS sequence"/>
</dbReference>
<dbReference type="EMBL" id="JAGMVJ010000016">
    <property type="protein sequence ID" value="KAH7079625.1"/>
    <property type="molecule type" value="Genomic_DNA"/>
</dbReference>
<dbReference type="GO" id="GO:0003677">
    <property type="term" value="F:DNA binding"/>
    <property type="evidence" value="ECO:0007669"/>
    <property type="project" value="InterPro"/>
</dbReference>
<protein>
    <recommendedName>
        <fullName evidence="7">ATP-dependent DNA ligase family profile domain-containing protein</fullName>
    </recommendedName>
</protein>
<reference evidence="8" key="1">
    <citation type="journal article" date="2021" name="Nat. Commun.">
        <title>Genetic determinants of endophytism in the Arabidopsis root mycobiome.</title>
        <authorList>
            <person name="Mesny F."/>
            <person name="Miyauchi S."/>
            <person name="Thiergart T."/>
            <person name="Pickel B."/>
            <person name="Atanasova L."/>
            <person name="Karlsson M."/>
            <person name="Huettel B."/>
            <person name="Barry K.W."/>
            <person name="Haridas S."/>
            <person name="Chen C."/>
            <person name="Bauer D."/>
            <person name="Andreopoulos W."/>
            <person name="Pangilinan J."/>
            <person name="LaButti K."/>
            <person name="Riley R."/>
            <person name="Lipzen A."/>
            <person name="Clum A."/>
            <person name="Drula E."/>
            <person name="Henrissat B."/>
            <person name="Kohler A."/>
            <person name="Grigoriev I.V."/>
            <person name="Martin F.M."/>
            <person name="Hacquard S."/>
        </authorList>
    </citation>
    <scope>NUCLEOTIDE SEQUENCE</scope>
    <source>
        <strain evidence="8">MPI-SDFR-AT-0120</strain>
    </source>
</reference>
<evidence type="ECO:0000256" key="6">
    <source>
        <dbReference type="SAM" id="MobiDB-lite"/>
    </source>
</evidence>
<dbReference type="InterPro" id="IPR012340">
    <property type="entry name" value="NA-bd_OB-fold"/>
</dbReference>
<feature type="domain" description="ATP-dependent DNA ligase family profile" evidence="7">
    <location>
        <begin position="394"/>
        <end position="539"/>
    </location>
</feature>
<dbReference type="Pfam" id="PF04675">
    <property type="entry name" value="DNA_ligase_A_N"/>
    <property type="match status" value="1"/>
</dbReference>
<evidence type="ECO:0000313" key="8">
    <source>
        <dbReference type="EMBL" id="KAH7079625.1"/>
    </source>
</evidence>
<dbReference type="Gene3D" id="1.10.3260.10">
    <property type="entry name" value="DNA ligase, ATP-dependent, N-terminal domain"/>
    <property type="match status" value="1"/>
</dbReference>
<evidence type="ECO:0000256" key="1">
    <source>
        <dbReference type="ARBA" id="ARBA00007572"/>
    </source>
</evidence>
<dbReference type="GO" id="GO:0032807">
    <property type="term" value="C:DNA ligase IV complex"/>
    <property type="evidence" value="ECO:0007669"/>
    <property type="project" value="TreeGrafter"/>
</dbReference>
<evidence type="ECO:0000256" key="3">
    <source>
        <dbReference type="ARBA" id="ARBA00022741"/>
    </source>
</evidence>
<gene>
    <name evidence="8" type="ORF">FB567DRAFT_126085</name>
</gene>
<keyword evidence="9" id="KW-1185">Reference proteome</keyword>
<feature type="compositionally biased region" description="Low complexity" evidence="6">
    <location>
        <begin position="694"/>
        <end position="711"/>
    </location>
</feature>
<feature type="region of interest" description="Disordered" evidence="6">
    <location>
        <begin position="694"/>
        <end position="727"/>
    </location>
</feature>
<dbReference type="GO" id="GO:0006303">
    <property type="term" value="P:double-strand break repair via nonhomologous end joining"/>
    <property type="evidence" value="ECO:0007669"/>
    <property type="project" value="TreeGrafter"/>
</dbReference>
<keyword evidence="2" id="KW-0436">Ligase</keyword>
<feature type="region of interest" description="Disordered" evidence="6">
    <location>
        <begin position="745"/>
        <end position="768"/>
    </location>
</feature>
<sequence>MTITFGAICSLLQSIENITKRHPRLPPKQEKDNAREIIKNWFLDQRQNLESEGTNGGAVLSALFPHRRKDRVYGLQAPLLAKKLTTLLSFNHGQRALFDGWKTGKIGDLGAYIERAMAPWDGTFTVKRAISIDRVDRLLVQLAARYRFSDEAIRKQRDWHVKTDTELKEIFVRLESWEAKWLVRLILRDHCTVDLEEQFLFGQYHFLLPDLLMFQNDFEAVFEMLRGKLSIYPAIPGPSEEKILRIQASQQLRPVVGIKVGRPTFHKAWSFRHCFQLVGKRAWAAEVKYDGEYCEIHVDLDNAPNDIRIFSKNGKDATADREPLHSAIRNALRIGRPDCLFRSKCIVLGEMVLYSDKEKKILPFSKIRKHISRSGSFIGTWQDSLPHEWEHLMIVFFDVLVLDNEPVLRHCLQDRRKILRDLIHVTPGRAQRSEWTLLDFKTGDGMTDLKQVFARNVANRQEGLVLKPLHAPYFPLLAEHGHRQAGYFIKMKKDYLGDMGGERDLGDFAVIGASYDAQIAPKTDIKPLHWTHFHLGCCTNKAAVQRSGAKPMFKVVATLSLHKWIPKAELKYLNIQGYVRQAALCKGGHTDAFDVESSKGFDRRMTVAFKKPFVAEVLGGGFEKLQNEPFEMLRHPRVKKIHHDRTWEDCVTMEDLERMAEEKWEVPDADKLDGHAKDVALLVKKYNRDMGLSQATVTTNETTQETSQQTTPRKTQDSTLTITPVTPRVTVQLPTDAIVQETQEHTYTTVSTSPGSANGSTQGKGTRASRELRFLVREDTSEKLQRMAATSTVAGPVERLPPDLANAPSVVQDGLPTPVSTAEASPPTAKKRSLMELISPPAAKRRKILSPIHSSSGNRNLGSFNFDSQDGIIHIYAKEGLKVRVHTGSSQRSQD</sequence>
<dbReference type="Gene3D" id="3.30.470.30">
    <property type="entry name" value="DNA ligase/mRNA capping enzyme"/>
    <property type="match status" value="1"/>
</dbReference>
<dbReference type="PROSITE" id="PS50160">
    <property type="entry name" value="DNA_LIGASE_A3"/>
    <property type="match status" value="1"/>
</dbReference>
<evidence type="ECO:0000256" key="5">
    <source>
        <dbReference type="ARBA" id="ARBA00023242"/>
    </source>
</evidence>
<keyword evidence="4" id="KW-0067">ATP-binding</keyword>
<dbReference type="PANTHER" id="PTHR45997">
    <property type="entry name" value="DNA LIGASE 4"/>
    <property type="match status" value="1"/>
</dbReference>
<name>A0A8K0R0X9_9PLEO</name>
<organism evidence="8 9">
    <name type="scientific">Paraphoma chrysanthemicola</name>
    <dbReference type="NCBI Taxonomy" id="798071"/>
    <lineage>
        <taxon>Eukaryota</taxon>
        <taxon>Fungi</taxon>
        <taxon>Dikarya</taxon>
        <taxon>Ascomycota</taxon>
        <taxon>Pezizomycotina</taxon>
        <taxon>Dothideomycetes</taxon>
        <taxon>Pleosporomycetidae</taxon>
        <taxon>Pleosporales</taxon>
        <taxon>Pleosporineae</taxon>
        <taxon>Phaeosphaeriaceae</taxon>
        <taxon>Paraphoma</taxon>
    </lineage>
</organism>
<evidence type="ECO:0000256" key="4">
    <source>
        <dbReference type="ARBA" id="ARBA00022840"/>
    </source>
</evidence>
<dbReference type="Gene3D" id="2.40.50.140">
    <property type="entry name" value="Nucleic acid-binding proteins"/>
    <property type="match status" value="1"/>
</dbReference>
<feature type="region of interest" description="Disordered" evidence="6">
    <location>
        <begin position="796"/>
        <end position="831"/>
    </location>
</feature>
<dbReference type="InterPro" id="IPR036599">
    <property type="entry name" value="DNA_ligase_N_sf"/>
</dbReference>
<keyword evidence="3" id="KW-0547">Nucleotide-binding</keyword>
<comment type="caution">
    <text evidence="8">The sequence shown here is derived from an EMBL/GenBank/DDBJ whole genome shotgun (WGS) entry which is preliminary data.</text>
</comment>
<feature type="compositionally biased region" description="Polar residues" evidence="6">
    <location>
        <begin position="745"/>
        <end position="764"/>
    </location>
</feature>
<accession>A0A8K0R0X9</accession>